<accession>A0A5B9WAE1</accession>
<name>A0A5B9WAE1_9BACT</name>
<dbReference type="Gene3D" id="3.40.50.10320">
    <property type="entry name" value="LmbE-like"/>
    <property type="match status" value="1"/>
</dbReference>
<dbReference type="Proteomes" id="UP000324233">
    <property type="component" value="Chromosome"/>
</dbReference>
<dbReference type="InterPro" id="IPR024078">
    <property type="entry name" value="LmbE-like_dom_sf"/>
</dbReference>
<dbReference type="OrthoDB" id="241405at2"/>
<dbReference type="Pfam" id="PF02585">
    <property type="entry name" value="PIG-L"/>
    <property type="match status" value="1"/>
</dbReference>
<sequence>MTSSITAPASADIDRILETVKGLGRHGQVVDVREPLRHVLGPDRPLVMLCPHADDGAITAACLLHEYAVRRGLPVIEVLVFAGERNVAAPWLNDQKKISVREAEFRLECSVLGAEAVFWNLDAYRAPGYLPSHADLNKVVEWFARRRPGAVIVPPATDAHAAHRVTRALGAIGLVGADLADTLVLTGWTPWGPLPEANAYFSYDGEAERTKEWAIHCHASQVLLTDYTQFCSHLGRAYAALAREWAEGHSLAGRAHRTDERFVGVEMYQVESFDPERCKNSPCDPIQVALGMLSGQIPRDQRSAQEGLRRDVEPSAAASPTDLNASHVTPL</sequence>
<dbReference type="InterPro" id="IPR003737">
    <property type="entry name" value="GlcNAc_PI_deacetylase-related"/>
</dbReference>
<feature type="region of interest" description="Disordered" evidence="1">
    <location>
        <begin position="299"/>
        <end position="331"/>
    </location>
</feature>
<protein>
    <submittedName>
        <fullName evidence="2">GlcNAc-PI de-N-acetylase</fullName>
    </submittedName>
</protein>
<evidence type="ECO:0000256" key="1">
    <source>
        <dbReference type="SAM" id="MobiDB-lite"/>
    </source>
</evidence>
<dbReference type="EMBL" id="CP042997">
    <property type="protein sequence ID" value="QEH37608.1"/>
    <property type="molecule type" value="Genomic_DNA"/>
</dbReference>
<dbReference type="KEGG" id="agv:OJF2_61990"/>
<evidence type="ECO:0000313" key="3">
    <source>
        <dbReference type="Proteomes" id="UP000324233"/>
    </source>
</evidence>
<proteinExistence type="predicted"/>
<evidence type="ECO:0000313" key="2">
    <source>
        <dbReference type="EMBL" id="QEH37608.1"/>
    </source>
</evidence>
<keyword evidence="3" id="KW-1185">Reference proteome</keyword>
<organism evidence="2 3">
    <name type="scientific">Aquisphaera giovannonii</name>
    <dbReference type="NCBI Taxonomy" id="406548"/>
    <lineage>
        <taxon>Bacteria</taxon>
        <taxon>Pseudomonadati</taxon>
        <taxon>Planctomycetota</taxon>
        <taxon>Planctomycetia</taxon>
        <taxon>Isosphaerales</taxon>
        <taxon>Isosphaeraceae</taxon>
        <taxon>Aquisphaera</taxon>
    </lineage>
</organism>
<feature type="compositionally biased region" description="Polar residues" evidence="1">
    <location>
        <begin position="321"/>
        <end position="331"/>
    </location>
</feature>
<dbReference type="SUPFAM" id="SSF102588">
    <property type="entry name" value="LmbE-like"/>
    <property type="match status" value="1"/>
</dbReference>
<reference evidence="2 3" key="1">
    <citation type="submission" date="2019-08" db="EMBL/GenBank/DDBJ databases">
        <title>Deep-cultivation of Planctomycetes and their phenomic and genomic characterization uncovers novel biology.</title>
        <authorList>
            <person name="Wiegand S."/>
            <person name="Jogler M."/>
            <person name="Boedeker C."/>
            <person name="Pinto D."/>
            <person name="Vollmers J."/>
            <person name="Rivas-Marin E."/>
            <person name="Kohn T."/>
            <person name="Peeters S.H."/>
            <person name="Heuer A."/>
            <person name="Rast P."/>
            <person name="Oberbeckmann S."/>
            <person name="Bunk B."/>
            <person name="Jeske O."/>
            <person name="Meyerdierks A."/>
            <person name="Storesund J.E."/>
            <person name="Kallscheuer N."/>
            <person name="Luecker S."/>
            <person name="Lage O.M."/>
            <person name="Pohl T."/>
            <person name="Merkel B.J."/>
            <person name="Hornburger P."/>
            <person name="Mueller R.-W."/>
            <person name="Bruemmer F."/>
            <person name="Labrenz M."/>
            <person name="Spormann A.M."/>
            <person name="Op den Camp H."/>
            <person name="Overmann J."/>
            <person name="Amann R."/>
            <person name="Jetten M.S.M."/>
            <person name="Mascher T."/>
            <person name="Medema M.H."/>
            <person name="Devos D.P."/>
            <person name="Kaster A.-K."/>
            <person name="Ovreas L."/>
            <person name="Rohde M."/>
            <person name="Galperin M.Y."/>
            <person name="Jogler C."/>
        </authorList>
    </citation>
    <scope>NUCLEOTIDE SEQUENCE [LARGE SCALE GENOMIC DNA]</scope>
    <source>
        <strain evidence="2 3">OJF2</strain>
    </source>
</reference>
<gene>
    <name evidence="2" type="ORF">OJF2_61990</name>
</gene>
<dbReference type="RefSeq" id="WP_148597142.1">
    <property type="nucleotide sequence ID" value="NZ_CP042997.1"/>
</dbReference>
<dbReference type="AlphaFoldDB" id="A0A5B9WAE1"/>
<feature type="compositionally biased region" description="Basic and acidic residues" evidence="1">
    <location>
        <begin position="299"/>
        <end position="313"/>
    </location>
</feature>